<evidence type="ECO:0000256" key="2">
    <source>
        <dbReference type="SAM" id="SignalP"/>
    </source>
</evidence>
<dbReference type="InterPro" id="IPR016187">
    <property type="entry name" value="CTDL_fold"/>
</dbReference>
<keyword evidence="4" id="KW-1185">Reference proteome</keyword>
<dbReference type="PROSITE" id="PS50041">
    <property type="entry name" value="C_TYPE_LECTIN_2"/>
    <property type="match status" value="3"/>
</dbReference>
<proteinExistence type="predicted"/>
<feature type="domain" description="C-type lectin" evidence="3">
    <location>
        <begin position="245"/>
        <end position="360"/>
    </location>
</feature>
<name>A0A6P7IML0_9TELE</name>
<evidence type="ECO:0000313" key="5">
    <source>
        <dbReference type="RefSeq" id="XP_028261649.1"/>
    </source>
</evidence>
<feature type="signal peptide" evidence="2">
    <location>
        <begin position="1"/>
        <end position="18"/>
    </location>
</feature>
<sequence length="362" mass="42691">MQLTVLLLFLMGPCCVITSQLYEYHYINESQNWTEAQNYCRKKHTDLATVTNMTDVKRLPTVQNNTQAWIGLYSSTGINRTWHWSLPGVEFNESQITWSYKEPNDVGGPENCGFIRENRTLGDVSCEDNLGLFLCYNETNQNEPFYLIKERKKWLEALKYCRDHHADLVSGPKQLNDPKLNTDSTEFMLVGLFRDTWLWSDGSSFSFRNWEVGFTDWQERNKCAVVCKNSTWNSTECDEKKPFICYEDKVILVKQNKTWEEALEHCRQYHYELASITDLNQQRWIQDRAKQADTEHVWMGLRYTCTLGFWFWITDEVVSYKNWAPNGQRDECDMSGAMETKGQHKWISKPDGEMFNFICFKK</sequence>
<dbReference type="InterPro" id="IPR018378">
    <property type="entry name" value="C-type_lectin_CS"/>
</dbReference>
<dbReference type="InterPro" id="IPR016186">
    <property type="entry name" value="C-type_lectin-like/link_sf"/>
</dbReference>
<dbReference type="GeneID" id="114435887"/>
<dbReference type="Pfam" id="PF00059">
    <property type="entry name" value="Lectin_C"/>
    <property type="match status" value="3"/>
</dbReference>
<evidence type="ECO:0000313" key="4">
    <source>
        <dbReference type="Proteomes" id="UP000515145"/>
    </source>
</evidence>
<dbReference type="RefSeq" id="XP_028261649.1">
    <property type="nucleotide sequence ID" value="XM_028405848.1"/>
</dbReference>
<reference evidence="5" key="1">
    <citation type="submission" date="2025-08" db="UniProtKB">
        <authorList>
            <consortium name="RefSeq"/>
        </authorList>
    </citation>
    <scope>IDENTIFICATION</scope>
</reference>
<dbReference type="InParanoid" id="A0A6P7IML0"/>
<keyword evidence="2" id="KW-0732">Signal</keyword>
<dbReference type="SMART" id="SM00034">
    <property type="entry name" value="CLECT"/>
    <property type="match status" value="3"/>
</dbReference>
<accession>A0A6P7IML0</accession>
<feature type="domain" description="C-type lectin" evidence="3">
    <location>
        <begin position="145"/>
        <end position="246"/>
    </location>
</feature>
<dbReference type="AlphaFoldDB" id="A0A6P7IML0"/>
<dbReference type="CDD" id="cd00037">
    <property type="entry name" value="CLECT"/>
    <property type="match status" value="1"/>
</dbReference>
<dbReference type="Gene3D" id="3.10.100.10">
    <property type="entry name" value="Mannose-Binding Protein A, subunit A"/>
    <property type="match status" value="3"/>
</dbReference>
<dbReference type="InterPro" id="IPR001304">
    <property type="entry name" value="C-type_lectin-like"/>
</dbReference>
<dbReference type="SUPFAM" id="SSF56436">
    <property type="entry name" value="C-type lectin-like"/>
    <property type="match status" value="3"/>
</dbReference>
<keyword evidence="1" id="KW-1015">Disulfide bond</keyword>
<dbReference type="FunCoup" id="A0A6P7IML0">
    <property type="interactions" value="15"/>
</dbReference>
<dbReference type="PANTHER" id="PTHR45784">
    <property type="entry name" value="C-TYPE LECTIN DOMAIN FAMILY 20 MEMBER A-RELATED"/>
    <property type="match status" value="1"/>
</dbReference>
<feature type="chain" id="PRO_5028204392" evidence="2">
    <location>
        <begin position="19"/>
        <end position="362"/>
    </location>
</feature>
<dbReference type="PANTHER" id="PTHR45784:SF3">
    <property type="entry name" value="C-TYPE LECTIN DOMAIN FAMILY 4 MEMBER K-LIKE-RELATED"/>
    <property type="match status" value="1"/>
</dbReference>
<protein>
    <submittedName>
        <fullName evidence="5">C-type mannose receptor 2-like</fullName>
    </submittedName>
</protein>
<gene>
    <name evidence="5" type="primary">LOC114435887</name>
</gene>
<organism evidence="4 5">
    <name type="scientific">Parambassis ranga</name>
    <name type="common">Indian glassy fish</name>
    <dbReference type="NCBI Taxonomy" id="210632"/>
    <lineage>
        <taxon>Eukaryota</taxon>
        <taxon>Metazoa</taxon>
        <taxon>Chordata</taxon>
        <taxon>Craniata</taxon>
        <taxon>Vertebrata</taxon>
        <taxon>Euteleostomi</taxon>
        <taxon>Actinopterygii</taxon>
        <taxon>Neopterygii</taxon>
        <taxon>Teleostei</taxon>
        <taxon>Neoteleostei</taxon>
        <taxon>Acanthomorphata</taxon>
        <taxon>Ovalentaria</taxon>
        <taxon>Ambassidae</taxon>
        <taxon>Parambassis</taxon>
    </lineage>
</organism>
<dbReference type="OrthoDB" id="441660at2759"/>
<feature type="domain" description="C-type lectin" evidence="3">
    <location>
        <begin position="19"/>
        <end position="127"/>
    </location>
</feature>
<dbReference type="Proteomes" id="UP000515145">
    <property type="component" value="Chromosome 5"/>
</dbReference>
<evidence type="ECO:0000256" key="1">
    <source>
        <dbReference type="ARBA" id="ARBA00023157"/>
    </source>
</evidence>
<evidence type="ECO:0000259" key="3">
    <source>
        <dbReference type="PROSITE" id="PS50041"/>
    </source>
</evidence>
<dbReference type="PROSITE" id="PS00615">
    <property type="entry name" value="C_TYPE_LECTIN_1"/>
    <property type="match status" value="1"/>
</dbReference>